<organism evidence="4">
    <name type="scientific">marine sediment metagenome</name>
    <dbReference type="NCBI Taxonomy" id="412755"/>
    <lineage>
        <taxon>unclassified sequences</taxon>
        <taxon>metagenomes</taxon>
        <taxon>ecological metagenomes</taxon>
    </lineage>
</organism>
<dbReference type="Gene3D" id="3.40.50.150">
    <property type="entry name" value="Vaccinia Virus protein VP39"/>
    <property type="match status" value="1"/>
</dbReference>
<protein>
    <recommendedName>
        <fullName evidence="3">ParB-like N-terminal domain-containing protein</fullName>
    </recommendedName>
</protein>
<accession>A0A0F9G2X6</accession>
<dbReference type="InterPro" id="IPR002941">
    <property type="entry name" value="DNA_methylase_N4/N6"/>
</dbReference>
<feature type="non-terminal residue" evidence="4">
    <location>
        <position position="370"/>
    </location>
</feature>
<dbReference type="Gene3D" id="3.90.1530.30">
    <property type="match status" value="1"/>
</dbReference>
<dbReference type="PANTHER" id="PTHR33375:SF1">
    <property type="entry name" value="CHROMOSOME-PARTITIONING PROTEIN PARB-RELATED"/>
    <property type="match status" value="1"/>
</dbReference>
<dbReference type="Pfam" id="PF02195">
    <property type="entry name" value="ParB_N"/>
    <property type="match status" value="1"/>
</dbReference>
<keyword evidence="2" id="KW-0808">Transferase</keyword>
<proteinExistence type="predicted"/>
<dbReference type="EMBL" id="LAZR01028010">
    <property type="protein sequence ID" value="KKL63900.1"/>
    <property type="molecule type" value="Genomic_DNA"/>
</dbReference>
<dbReference type="SUPFAM" id="SSF110849">
    <property type="entry name" value="ParB/Sulfiredoxin"/>
    <property type="match status" value="1"/>
</dbReference>
<evidence type="ECO:0000259" key="3">
    <source>
        <dbReference type="SMART" id="SM00470"/>
    </source>
</evidence>
<dbReference type="SUPFAM" id="SSF53335">
    <property type="entry name" value="S-adenosyl-L-methionine-dependent methyltransferases"/>
    <property type="match status" value="1"/>
</dbReference>
<dbReference type="InterPro" id="IPR036086">
    <property type="entry name" value="ParB/Sulfiredoxin_sf"/>
</dbReference>
<dbReference type="GO" id="GO:0032259">
    <property type="term" value="P:methylation"/>
    <property type="evidence" value="ECO:0007669"/>
    <property type="project" value="UniProtKB-KW"/>
</dbReference>
<dbReference type="InterPro" id="IPR029063">
    <property type="entry name" value="SAM-dependent_MTases_sf"/>
</dbReference>
<gene>
    <name evidence="4" type="ORF">LCGC14_2170440</name>
</gene>
<comment type="caution">
    <text evidence="4">The sequence shown here is derived from an EMBL/GenBank/DDBJ whole genome shotgun (WGS) entry which is preliminary data.</text>
</comment>
<dbReference type="GO" id="GO:0005694">
    <property type="term" value="C:chromosome"/>
    <property type="evidence" value="ECO:0007669"/>
    <property type="project" value="TreeGrafter"/>
</dbReference>
<dbReference type="GO" id="GO:0003677">
    <property type="term" value="F:DNA binding"/>
    <property type="evidence" value="ECO:0007669"/>
    <property type="project" value="InterPro"/>
</dbReference>
<dbReference type="PANTHER" id="PTHR33375">
    <property type="entry name" value="CHROMOSOME-PARTITIONING PROTEIN PARB-RELATED"/>
    <property type="match status" value="1"/>
</dbReference>
<reference evidence="4" key="1">
    <citation type="journal article" date="2015" name="Nature">
        <title>Complex archaea that bridge the gap between prokaryotes and eukaryotes.</title>
        <authorList>
            <person name="Spang A."/>
            <person name="Saw J.H."/>
            <person name="Jorgensen S.L."/>
            <person name="Zaremba-Niedzwiedzka K."/>
            <person name="Martijn J."/>
            <person name="Lind A.E."/>
            <person name="van Eijk R."/>
            <person name="Schleper C."/>
            <person name="Guy L."/>
            <person name="Ettema T.J."/>
        </authorList>
    </citation>
    <scope>NUCLEOTIDE SEQUENCE</scope>
</reference>
<evidence type="ECO:0000313" key="4">
    <source>
        <dbReference type="EMBL" id="KKL63900.1"/>
    </source>
</evidence>
<evidence type="ECO:0000256" key="1">
    <source>
        <dbReference type="ARBA" id="ARBA00022603"/>
    </source>
</evidence>
<dbReference type="SMART" id="SM00470">
    <property type="entry name" value="ParB"/>
    <property type="match status" value="1"/>
</dbReference>
<dbReference type="GO" id="GO:0008170">
    <property type="term" value="F:N-methyltransferase activity"/>
    <property type="evidence" value="ECO:0007669"/>
    <property type="project" value="InterPro"/>
</dbReference>
<sequence>MKEYDWKLIPISSMYQEGRARTDYGELETLMNSMLAEEGQIHNFSVKKMEDGRYKIIAGGRRHAALQLAVENELIQADQMVMAHVYPTDIDPLLEKVVELNENLMHKPMEWQEELKIQKQIHDLQVARFGQSTSANVPDGWSQQNTAELTGRSKASVSQDLQLAVAIEEIPALANAGTKSDAMKIMKQVAKEMDLEARAQKVDDERDDTPAARQKKELCDSYIVGDFFELVKGVPDGVVDLVEVDPPYGINIQDYKPGESTLDYNEVDAAGYEQFLVDTLLEAYRIMSPNSWLIFWFAPDPWWATVEGALERTGFSFNRRPALWTKPSGMCTNPNTNLASDWEPFFYARKGTPEIQRKGRSSQFAYSPVV</sequence>
<dbReference type="InterPro" id="IPR050336">
    <property type="entry name" value="Chromosome_partition/occlusion"/>
</dbReference>
<dbReference type="AlphaFoldDB" id="A0A0F9G2X6"/>
<keyword evidence="1" id="KW-0489">Methyltransferase</keyword>
<evidence type="ECO:0000256" key="2">
    <source>
        <dbReference type="ARBA" id="ARBA00022679"/>
    </source>
</evidence>
<name>A0A0F9G2X6_9ZZZZ</name>
<dbReference type="Pfam" id="PF01555">
    <property type="entry name" value="N6_N4_Mtase"/>
    <property type="match status" value="1"/>
</dbReference>
<feature type="domain" description="ParB-like N-terminal" evidence="3">
    <location>
        <begin position="7"/>
        <end position="104"/>
    </location>
</feature>
<dbReference type="InterPro" id="IPR003115">
    <property type="entry name" value="ParB_N"/>
</dbReference>
<dbReference type="GO" id="GO:0007059">
    <property type="term" value="P:chromosome segregation"/>
    <property type="evidence" value="ECO:0007669"/>
    <property type="project" value="TreeGrafter"/>
</dbReference>